<feature type="binding site" evidence="9">
    <location>
        <begin position="165"/>
        <end position="170"/>
    </location>
    <ligand>
        <name>NAD(+)</name>
        <dbReference type="ChEBI" id="CHEBI:57540"/>
    </ligand>
</feature>
<dbReference type="InterPro" id="IPR016064">
    <property type="entry name" value="NAD/diacylglycerol_kinase_sf"/>
</dbReference>
<dbReference type="GO" id="GO:0005737">
    <property type="term" value="C:cytoplasm"/>
    <property type="evidence" value="ECO:0007669"/>
    <property type="project" value="UniProtKB-SubCell"/>
</dbReference>
<keyword evidence="1 9" id="KW-0963">Cytoplasm</keyword>
<name>A0A0B0I9U6_9BACI</name>
<dbReference type="InterPro" id="IPR017438">
    <property type="entry name" value="ATP-NAD_kinase_N"/>
</dbReference>
<evidence type="ECO:0000256" key="6">
    <source>
        <dbReference type="ARBA" id="ARBA00022857"/>
    </source>
</evidence>
<dbReference type="STRING" id="333138.LQ50_16570"/>
<evidence type="ECO:0000313" key="11">
    <source>
        <dbReference type="Proteomes" id="UP000030832"/>
    </source>
</evidence>
<dbReference type="NCBIfam" id="NF003424">
    <property type="entry name" value="PRK04885.1"/>
    <property type="match status" value="1"/>
</dbReference>
<evidence type="ECO:0000256" key="3">
    <source>
        <dbReference type="ARBA" id="ARBA00022741"/>
    </source>
</evidence>
<feature type="binding site" evidence="9">
    <location>
        <begin position="125"/>
        <end position="126"/>
    </location>
    <ligand>
        <name>NAD(+)</name>
        <dbReference type="ChEBI" id="CHEBI:57540"/>
    </ligand>
</feature>
<evidence type="ECO:0000313" key="10">
    <source>
        <dbReference type="EMBL" id="KHF39308.1"/>
    </source>
</evidence>
<gene>
    <name evidence="10" type="primary">ppnK</name>
    <name evidence="9" type="synonym">nadK</name>
    <name evidence="10" type="ORF">LQ50_16570</name>
</gene>
<dbReference type="Gene3D" id="3.40.50.10330">
    <property type="entry name" value="Probable inorganic polyphosphate/atp-NAD kinase, domain 1"/>
    <property type="match status" value="1"/>
</dbReference>
<comment type="similarity">
    <text evidence="9">Belongs to the NAD kinase family.</text>
</comment>
<keyword evidence="4 9" id="KW-0418">Kinase</keyword>
<dbReference type="Pfam" id="PF20143">
    <property type="entry name" value="NAD_kinase_C"/>
    <property type="match status" value="1"/>
</dbReference>
<comment type="subcellular location">
    <subcellularLocation>
        <location evidence="9">Cytoplasm</location>
    </subcellularLocation>
</comment>
<dbReference type="PANTHER" id="PTHR20275:SF9">
    <property type="entry name" value="NAD KINASE 2"/>
    <property type="match status" value="1"/>
</dbReference>
<dbReference type="GO" id="GO:0003951">
    <property type="term" value="F:NAD+ kinase activity"/>
    <property type="evidence" value="ECO:0007669"/>
    <property type="project" value="UniProtKB-UniRule"/>
</dbReference>
<dbReference type="eggNOG" id="COG0061">
    <property type="taxonomic scope" value="Bacteria"/>
</dbReference>
<sequence>MSLVTSRTNLYLSYKRTDEMEKIVKQLQSLAEENDFTIVPSVEDANIIASIGGDNAFLQATRKTGFQQNCLYVGVSTDSLGFYTDFSVQDLKKMIHAMKNAEVEVRRYPILEVTVDNEKPFYCLNECSIRSNVIKTFVIDVFIDDLHFETFRGDGMIVSTPTGSTAYNMSVNGAVVDPTLPSLQVSEIASLNNNQYRTLGTSFLLGPNRTLTLKVVQDGNDHPIIGVDNEALSIRHAKQLKLRLADESIKVLKLKNNSFWEKVQRNFLSKPNS</sequence>
<dbReference type="InterPro" id="IPR017437">
    <property type="entry name" value="ATP-NAD_kinase_PpnK-typ_C"/>
</dbReference>
<accession>A0A0B0I9U6</accession>
<organism evidence="10 11">
    <name type="scientific">Halalkalibacter okhensis</name>
    <dbReference type="NCBI Taxonomy" id="333138"/>
    <lineage>
        <taxon>Bacteria</taxon>
        <taxon>Bacillati</taxon>
        <taxon>Bacillota</taxon>
        <taxon>Bacilli</taxon>
        <taxon>Bacillales</taxon>
        <taxon>Bacillaceae</taxon>
        <taxon>Halalkalibacter</taxon>
    </lineage>
</organism>
<dbReference type="InterPro" id="IPR002504">
    <property type="entry name" value="NADK"/>
</dbReference>
<keyword evidence="5 9" id="KW-0067">ATP-binding</keyword>
<evidence type="ECO:0000256" key="7">
    <source>
        <dbReference type="ARBA" id="ARBA00023027"/>
    </source>
</evidence>
<comment type="catalytic activity">
    <reaction evidence="8 9">
        <text>NAD(+) + ATP = ADP + NADP(+) + H(+)</text>
        <dbReference type="Rhea" id="RHEA:18629"/>
        <dbReference type="ChEBI" id="CHEBI:15378"/>
        <dbReference type="ChEBI" id="CHEBI:30616"/>
        <dbReference type="ChEBI" id="CHEBI:57540"/>
        <dbReference type="ChEBI" id="CHEBI:58349"/>
        <dbReference type="ChEBI" id="CHEBI:456216"/>
        <dbReference type="EC" id="2.7.1.23"/>
    </reaction>
</comment>
<dbReference type="GO" id="GO:0006741">
    <property type="term" value="P:NADP+ biosynthetic process"/>
    <property type="evidence" value="ECO:0007669"/>
    <property type="project" value="UniProtKB-UniRule"/>
</dbReference>
<keyword evidence="3 9" id="KW-0547">Nucleotide-binding</keyword>
<evidence type="ECO:0000256" key="9">
    <source>
        <dbReference type="HAMAP-Rule" id="MF_00361"/>
    </source>
</evidence>
<dbReference type="AlphaFoldDB" id="A0A0B0I9U6"/>
<keyword evidence="11" id="KW-1185">Reference proteome</keyword>
<dbReference type="Gene3D" id="2.60.200.30">
    <property type="entry name" value="Probable inorganic polyphosphate/atp-NAD kinase, domain 2"/>
    <property type="match status" value="1"/>
</dbReference>
<feature type="binding site" evidence="9">
    <location>
        <position position="154"/>
    </location>
    <ligand>
        <name>NAD(+)</name>
        <dbReference type="ChEBI" id="CHEBI:57540"/>
    </ligand>
</feature>
<dbReference type="GO" id="GO:0019674">
    <property type="term" value="P:NAD+ metabolic process"/>
    <property type="evidence" value="ECO:0007669"/>
    <property type="project" value="InterPro"/>
</dbReference>
<protein>
    <recommendedName>
        <fullName evidence="9">NAD kinase</fullName>
        <ecNumber evidence="9">2.7.1.23</ecNumber>
    </recommendedName>
    <alternativeName>
        <fullName evidence="9">ATP-dependent NAD kinase</fullName>
    </alternativeName>
</protein>
<proteinExistence type="inferred from homology"/>
<dbReference type="NCBIfam" id="NF002902">
    <property type="entry name" value="PRK03501.1"/>
    <property type="match status" value="1"/>
</dbReference>
<dbReference type="EMBL" id="JRJU01000021">
    <property type="protein sequence ID" value="KHF39308.1"/>
    <property type="molecule type" value="Genomic_DNA"/>
</dbReference>
<dbReference type="HAMAP" id="MF_00361">
    <property type="entry name" value="NAD_kinase"/>
    <property type="match status" value="1"/>
</dbReference>
<dbReference type="PANTHER" id="PTHR20275">
    <property type="entry name" value="NAD KINASE"/>
    <property type="match status" value="1"/>
</dbReference>
<reference evidence="10 11" key="1">
    <citation type="submission" date="2014-09" db="EMBL/GenBank/DDBJ databases">
        <title>Genome sequencing and annotation of Bacillus Okhensis strain Kh10-101T.</title>
        <authorList>
            <person name="Prakash J.S."/>
        </authorList>
    </citation>
    <scope>NUCLEOTIDE SEQUENCE [LARGE SCALE GENOMIC DNA]</scope>
    <source>
        <strain evidence="11">Kh10-101T</strain>
    </source>
</reference>
<evidence type="ECO:0000256" key="8">
    <source>
        <dbReference type="ARBA" id="ARBA00047925"/>
    </source>
</evidence>
<dbReference type="GO" id="GO:0005524">
    <property type="term" value="F:ATP binding"/>
    <property type="evidence" value="ECO:0007669"/>
    <property type="project" value="UniProtKB-KW"/>
</dbReference>
<comment type="cofactor">
    <cofactor evidence="9">
        <name>a divalent metal cation</name>
        <dbReference type="ChEBI" id="CHEBI:60240"/>
    </cofactor>
</comment>
<feature type="binding site" evidence="9">
    <location>
        <position position="152"/>
    </location>
    <ligand>
        <name>NAD(+)</name>
        <dbReference type="ChEBI" id="CHEBI:57540"/>
    </ligand>
</feature>
<keyword evidence="7 9" id="KW-0520">NAD</keyword>
<dbReference type="GO" id="GO:0046872">
    <property type="term" value="F:metal ion binding"/>
    <property type="evidence" value="ECO:0007669"/>
    <property type="project" value="UniProtKB-UniRule"/>
</dbReference>
<feature type="active site" description="Proton acceptor" evidence="9">
    <location>
        <position position="54"/>
    </location>
</feature>
<feature type="binding site" evidence="9">
    <location>
        <position position="189"/>
    </location>
    <ligand>
        <name>NAD(+)</name>
        <dbReference type="ChEBI" id="CHEBI:57540"/>
    </ligand>
</feature>
<comment type="caution">
    <text evidence="10">The sequence shown here is derived from an EMBL/GenBank/DDBJ whole genome shotgun (WGS) entry which is preliminary data.</text>
</comment>
<dbReference type="SUPFAM" id="SSF111331">
    <property type="entry name" value="NAD kinase/diacylglycerol kinase-like"/>
    <property type="match status" value="1"/>
</dbReference>
<comment type="function">
    <text evidence="9">Involved in the regulation of the intracellular balance of NAD and NADP, and is a key enzyme in the biosynthesis of NADP. Catalyzes specifically the phosphorylation on 2'-hydroxyl of the adenosine moiety of NAD to yield NADP.</text>
</comment>
<evidence type="ECO:0000256" key="1">
    <source>
        <dbReference type="ARBA" id="ARBA00022490"/>
    </source>
</evidence>
<evidence type="ECO:0000256" key="4">
    <source>
        <dbReference type="ARBA" id="ARBA00022777"/>
    </source>
</evidence>
<keyword evidence="6 9" id="KW-0521">NADP</keyword>
<evidence type="ECO:0000256" key="2">
    <source>
        <dbReference type="ARBA" id="ARBA00022679"/>
    </source>
</evidence>
<dbReference type="GO" id="GO:0051287">
    <property type="term" value="F:NAD binding"/>
    <property type="evidence" value="ECO:0007669"/>
    <property type="project" value="UniProtKB-ARBA"/>
</dbReference>
<dbReference type="EC" id="2.7.1.23" evidence="9"/>
<keyword evidence="2 9" id="KW-0808">Transferase</keyword>
<comment type="caution">
    <text evidence="9">Lacks conserved residue(s) required for the propagation of feature annotation.</text>
</comment>
<dbReference type="Proteomes" id="UP000030832">
    <property type="component" value="Unassembled WGS sequence"/>
</dbReference>
<evidence type="ECO:0000256" key="5">
    <source>
        <dbReference type="ARBA" id="ARBA00022840"/>
    </source>
</evidence>